<feature type="domain" description="EamA" evidence="7">
    <location>
        <begin position="50"/>
        <end position="179"/>
    </location>
</feature>
<feature type="transmembrane region" description="Helical" evidence="6">
    <location>
        <begin position="195"/>
        <end position="213"/>
    </location>
</feature>
<evidence type="ECO:0000256" key="4">
    <source>
        <dbReference type="ARBA" id="ARBA00022989"/>
    </source>
</evidence>
<keyword evidence="3 6" id="KW-0812">Transmembrane</keyword>
<dbReference type="Pfam" id="PF00892">
    <property type="entry name" value="EamA"/>
    <property type="match status" value="2"/>
</dbReference>
<feature type="transmembrane region" description="Helical" evidence="6">
    <location>
        <begin position="69"/>
        <end position="89"/>
    </location>
</feature>
<feature type="transmembrane region" description="Helical" evidence="6">
    <location>
        <begin position="258"/>
        <end position="280"/>
    </location>
</feature>
<dbReference type="InterPro" id="IPR050638">
    <property type="entry name" value="AA-Vitamin_Transporters"/>
</dbReference>
<feature type="domain" description="EamA" evidence="7">
    <location>
        <begin position="201"/>
        <end position="331"/>
    </location>
</feature>
<comment type="similarity">
    <text evidence="2">Belongs to the EamA transporter family.</text>
</comment>
<evidence type="ECO:0000256" key="6">
    <source>
        <dbReference type="SAM" id="Phobius"/>
    </source>
</evidence>
<feature type="transmembrane region" description="Helical" evidence="6">
    <location>
        <begin position="110"/>
        <end position="130"/>
    </location>
</feature>
<evidence type="ECO:0000256" key="3">
    <source>
        <dbReference type="ARBA" id="ARBA00022692"/>
    </source>
</evidence>
<evidence type="ECO:0000259" key="7">
    <source>
        <dbReference type="Pfam" id="PF00892"/>
    </source>
</evidence>
<evidence type="ECO:0000256" key="5">
    <source>
        <dbReference type="ARBA" id="ARBA00023136"/>
    </source>
</evidence>
<keyword evidence="9" id="KW-1185">Reference proteome</keyword>
<feature type="transmembrane region" description="Helical" evidence="6">
    <location>
        <begin position="225"/>
        <end position="252"/>
    </location>
</feature>
<dbReference type="InterPro" id="IPR000620">
    <property type="entry name" value="EamA_dom"/>
</dbReference>
<gene>
    <name evidence="8" type="ORF">GCM10011505_19320</name>
</gene>
<comment type="subcellular location">
    <subcellularLocation>
        <location evidence="1">Membrane</location>
        <topology evidence="1">Multi-pass membrane protein</topology>
    </subcellularLocation>
</comment>
<feature type="transmembrane region" description="Helical" evidence="6">
    <location>
        <begin position="136"/>
        <end position="154"/>
    </location>
</feature>
<evidence type="ECO:0000256" key="1">
    <source>
        <dbReference type="ARBA" id="ARBA00004141"/>
    </source>
</evidence>
<dbReference type="Proteomes" id="UP000603352">
    <property type="component" value="Unassembled WGS sequence"/>
</dbReference>
<accession>A0ABQ1IGH2</accession>
<name>A0ABQ1IGH2_9PROT</name>
<evidence type="ECO:0000256" key="2">
    <source>
        <dbReference type="ARBA" id="ARBA00007362"/>
    </source>
</evidence>
<reference evidence="9" key="1">
    <citation type="journal article" date="2019" name="Int. J. Syst. Evol. Microbiol.">
        <title>The Global Catalogue of Microorganisms (GCM) 10K type strain sequencing project: providing services to taxonomists for standard genome sequencing and annotation.</title>
        <authorList>
            <consortium name="The Broad Institute Genomics Platform"/>
            <consortium name="The Broad Institute Genome Sequencing Center for Infectious Disease"/>
            <person name="Wu L."/>
            <person name="Ma J."/>
        </authorList>
    </citation>
    <scope>NUCLEOTIDE SEQUENCE [LARGE SCALE GENOMIC DNA]</scope>
    <source>
        <strain evidence="9">CGMCC 1.10188</strain>
    </source>
</reference>
<keyword evidence="4 6" id="KW-1133">Transmembrane helix</keyword>
<feature type="transmembrane region" description="Helical" evidence="6">
    <location>
        <begin position="292"/>
        <end position="309"/>
    </location>
</feature>
<sequence>MMGLLKHGNPRGWGIIDVHPLVKASFMPVHPNLTAISGLAAMSGALALEAGLVIAWSSGFVGARLSTDLAVPVFVIQTWRLVIASLLLAMLPQVRRALRGSGLRQLGRHALTGLLAIAGYLAGIVGAIAAGMPAGTVALIAALQPLVIAGLTAIRARHLPSPRLMIGLGLGMAGVAVTLGGDVVSAAGLSGGQPVLGGALAVGGMLSLVVATLRSTGRDSMPAMASLAVQSAAAAVAFAVVVVIGDGAAALFPRPTPGILVSVAWLVVISTFGGYGLYWVCLARSSALRISCLLWLTPPVTSLWAWAMFGEVPGIQAVAGLALCLAGMALTAPRSRSTCVPPSACRRRSAR</sequence>
<keyword evidence="5 6" id="KW-0472">Membrane</keyword>
<proteinExistence type="inferred from homology"/>
<comment type="caution">
    <text evidence="8">The sequence shown here is derived from an EMBL/GenBank/DDBJ whole genome shotgun (WGS) entry which is preliminary data.</text>
</comment>
<feature type="transmembrane region" description="Helical" evidence="6">
    <location>
        <begin position="315"/>
        <end position="332"/>
    </location>
</feature>
<dbReference type="InterPro" id="IPR037185">
    <property type="entry name" value="EmrE-like"/>
</dbReference>
<evidence type="ECO:0000313" key="9">
    <source>
        <dbReference type="Proteomes" id="UP000603352"/>
    </source>
</evidence>
<evidence type="ECO:0000313" key="8">
    <source>
        <dbReference type="EMBL" id="GGB37934.1"/>
    </source>
</evidence>
<organism evidence="8 9">
    <name type="scientific">Tistrella bauzanensis</name>
    <dbReference type="NCBI Taxonomy" id="657419"/>
    <lineage>
        <taxon>Bacteria</taxon>
        <taxon>Pseudomonadati</taxon>
        <taxon>Pseudomonadota</taxon>
        <taxon>Alphaproteobacteria</taxon>
        <taxon>Geminicoccales</taxon>
        <taxon>Geminicoccaceae</taxon>
        <taxon>Tistrella</taxon>
    </lineage>
</organism>
<dbReference type="PANTHER" id="PTHR32322:SF2">
    <property type="entry name" value="EAMA DOMAIN-CONTAINING PROTEIN"/>
    <property type="match status" value="1"/>
</dbReference>
<protein>
    <submittedName>
        <fullName evidence="8">Membrane protein</fullName>
    </submittedName>
</protein>
<feature type="transmembrane region" description="Helical" evidence="6">
    <location>
        <begin position="33"/>
        <end position="57"/>
    </location>
</feature>
<dbReference type="SUPFAM" id="SSF103481">
    <property type="entry name" value="Multidrug resistance efflux transporter EmrE"/>
    <property type="match status" value="2"/>
</dbReference>
<dbReference type="PANTHER" id="PTHR32322">
    <property type="entry name" value="INNER MEMBRANE TRANSPORTER"/>
    <property type="match status" value="1"/>
</dbReference>
<dbReference type="RefSeq" id="WP_188577215.1">
    <property type="nucleotide sequence ID" value="NZ_BMDZ01000018.1"/>
</dbReference>
<feature type="transmembrane region" description="Helical" evidence="6">
    <location>
        <begin position="166"/>
        <end position="189"/>
    </location>
</feature>
<dbReference type="EMBL" id="BMDZ01000018">
    <property type="protein sequence ID" value="GGB37934.1"/>
    <property type="molecule type" value="Genomic_DNA"/>
</dbReference>